<evidence type="ECO:0000256" key="3">
    <source>
        <dbReference type="ARBA" id="ARBA00022679"/>
    </source>
</evidence>
<dbReference type="AlphaFoldDB" id="A0A2K1ZIC6"/>
<proteinExistence type="predicted"/>
<evidence type="ECO:0000256" key="4">
    <source>
        <dbReference type="ARBA" id="ARBA00022692"/>
    </source>
</evidence>
<dbReference type="STRING" id="3694.A0A2K1ZIC6"/>
<name>A0A2K1ZIC6_POPTR</name>
<gene>
    <name evidence="9" type="ORF">POPTR_008G163700</name>
</gene>
<feature type="transmembrane region" description="Helical" evidence="8">
    <location>
        <begin position="73"/>
        <end position="95"/>
    </location>
</feature>
<dbReference type="GO" id="GO:0016760">
    <property type="term" value="F:cellulose synthase (UDP-forming) activity"/>
    <property type="evidence" value="ECO:0007669"/>
    <property type="project" value="InterPro"/>
</dbReference>
<dbReference type="Pfam" id="PF03552">
    <property type="entry name" value="Cellulose_synt"/>
    <property type="match status" value="1"/>
</dbReference>
<keyword evidence="7" id="KW-0961">Cell wall biogenesis/degradation</keyword>
<dbReference type="GO" id="GO:0030244">
    <property type="term" value="P:cellulose biosynthetic process"/>
    <property type="evidence" value="ECO:0007669"/>
    <property type="project" value="InterPro"/>
</dbReference>
<dbReference type="Proteomes" id="UP000006729">
    <property type="component" value="Chromosome 8"/>
</dbReference>
<protein>
    <submittedName>
        <fullName evidence="9">Uncharacterized protein</fullName>
    </submittedName>
</protein>
<evidence type="ECO:0000256" key="8">
    <source>
        <dbReference type="SAM" id="Phobius"/>
    </source>
</evidence>
<reference evidence="9 10" key="1">
    <citation type="journal article" date="2006" name="Science">
        <title>The genome of black cottonwood, Populus trichocarpa (Torr. &amp; Gray).</title>
        <authorList>
            <person name="Tuskan G.A."/>
            <person name="Difazio S."/>
            <person name="Jansson S."/>
            <person name="Bohlmann J."/>
            <person name="Grigoriev I."/>
            <person name="Hellsten U."/>
            <person name="Putnam N."/>
            <person name="Ralph S."/>
            <person name="Rombauts S."/>
            <person name="Salamov A."/>
            <person name="Schein J."/>
            <person name="Sterck L."/>
            <person name="Aerts A."/>
            <person name="Bhalerao R.R."/>
            <person name="Bhalerao R.P."/>
            <person name="Blaudez D."/>
            <person name="Boerjan W."/>
            <person name="Brun A."/>
            <person name="Brunner A."/>
            <person name="Busov V."/>
            <person name="Campbell M."/>
            <person name="Carlson J."/>
            <person name="Chalot M."/>
            <person name="Chapman J."/>
            <person name="Chen G.L."/>
            <person name="Cooper D."/>
            <person name="Coutinho P.M."/>
            <person name="Couturier J."/>
            <person name="Covert S."/>
            <person name="Cronk Q."/>
            <person name="Cunningham R."/>
            <person name="Davis J."/>
            <person name="Degroeve S."/>
            <person name="Dejardin A."/>
            <person name="Depamphilis C."/>
            <person name="Detter J."/>
            <person name="Dirks B."/>
            <person name="Dubchak I."/>
            <person name="Duplessis S."/>
            <person name="Ehlting J."/>
            <person name="Ellis B."/>
            <person name="Gendler K."/>
            <person name="Goodstein D."/>
            <person name="Gribskov M."/>
            <person name="Grimwood J."/>
            <person name="Groover A."/>
            <person name="Gunter L."/>
            <person name="Hamberger B."/>
            <person name="Heinze B."/>
            <person name="Helariutta Y."/>
            <person name="Henrissat B."/>
            <person name="Holligan D."/>
            <person name="Holt R."/>
            <person name="Huang W."/>
            <person name="Islam-Faridi N."/>
            <person name="Jones S."/>
            <person name="Jones-Rhoades M."/>
            <person name="Jorgensen R."/>
            <person name="Joshi C."/>
            <person name="Kangasjarvi J."/>
            <person name="Karlsson J."/>
            <person name="Kelleher C."/>
            <person name="Kirkpatrick R."/>
            <person name="Kirst M."/>
            <person name="Kohler A."/>
            <person name="Kalluri U."/>
            <person name="Larimer F."/>
            <person name="Leebens-Mack J."/>
            <person name="Leple J.C."/>
            <person name="Locascio P."/>
            <person name="Lou Y."/>
            <person name="Lucas S."/>
            <person name="Martin F."/>
            <person name="Montanini B."/>
            <person name="Napoli C."/>
            <person name="Nelson D.R."/>
            <person name="Nelson C."/>
            <person name="Nieminen K."/>
            <person name="Nilsson O."/>
            <person name="Pereda V."/>
            <person name="Peter G."/>
            <person name="Philippe R."/>
            <person name="Pilate G."/>
            <person name="Poliakov A."/>
            <person name="Razumovskaya J."/>
            <person name="Richardson P."/>
            <person name="Rinaldi C."/>
            <person name="Ritland K."/>
            <person name="Rouze P."/>
            <person name="Ryaboy D."/>
            <person name="Schmutz J."/>
            <person name="Schrader J."/>
            <person name="Segerman B."/>
            <person name="Shin H."/>
            <person name="Siddiqui A."/>
            <person name="Sterky F."/>
            <person name="Terry A."/>
            <person name="Tsai C.J."/>
            <person name="Uberbacher E."/>
            <person name="Unneberg P."/>
            <person name="Vahala J."/>
            <person name="Wall K."/>
            <person name="Wessler S."/>
            <person name="Yang G."/>
            <person name="Yin T."/>
            <person name="Douglas C."/>
            <person name="Marra M."/>
            <person name="Sandberg G."/>
            <person name="Van de Peer Y."/>
            <person name="Rokhsar D."/>
        </authorList>
    </citation>
    <scope>NUCLEOTIDE SEQUENCE [LARGE SCALE GENOMIC DNA]</scope>
    <source>
        <strain evidence="10">cv. Nisqually</strain>
    </source>
</reference>
<evidence type="ECO:0000256" key="2">
    <source>
        <dbReference type="ARBA" id="ARBA00022676"/>
    </source>
</evidence>
<keyword evidence="6 8" id="KW-0472">Membrane</keyword>
<keyword evidence="4 8" id="KW-0812">Transmembrane</keyword>
<dbReference type="GO" id="GO:0012505">
    <property type="term" value="C:endomembrane system"/>
    <property type="evidence" value="ECO:0007669"/>
    <property type="project" value="UniProtKB-SubCell"/>
</dbReference>
<evidence type="ECO:0000256" key="5">
    <source>
        <dbReference type="ARBA" id="ARBA00022989"/>
    </source>
</evidence>
<organism evidence="9 10">
    <name type="scientific">Populus trichocarpa</name>
    <name type="common">Western balsam poplar</name>
    <name type="synonym">Populus balsamifera subsp. trichocarpa</name>
    <dbReference type="NCBI Taxonomy" id="3694"/>
    <lineage>
        <taxon>Eukaryota</taxon>
        <taxon>Viridiplantae</taxon>
        <taxon>Streptophyta</taxon>
        <taxon>Embryophyta</taxon>
        <taxon>Tracheophyta</taxon>
        <taxon>Spermatophyta</taxon>
        <taxon>Magnoliopsida</taxon>
        <taxon>eudicotyledons</taxon>
        <taxon>Gunneridae</taxon>
        <taxon>Pentapetalae</taxon>
        <taxon>rosids</taxon>
        <taxon>fabids</taxon>
        <taxon>Malpighiales</taxon>
        <taxon>Salicaceae</taxon>
        <taxon>Saliceae</taxon>
        <taxon>Populus</taxon>
    </lineage>
</organism>
<evidence type="ECO:0000256" key="7">
    <source>
        <dbReference type="ARBA" id="ARBA00023316"/>
    </source>
</evidence>
<dbReference type="PANTHER" id="PTHR13301">
    <property type="entry name" value="X-BOX TRANSCRIPTION FACTOR-RELATED"/>
    <property type="match status" value="1"/>
</dbReference>
<keyword evidence="2" id="KW-0328">Glycosyltransferase</keyword>
<accession>A0A2K1ZIC6</accession>
<evidence type="ECO:0000313" key="9">
    <source>
        <dbReference type="EMBL" id="PNT25028.1"/>
    </source>
</evidence>
<dbReference type="EMBL" id="CM009297">
    <property type="protein sequence ID" value="PNT25028.1"/>
    <property type="molecule type" value="Genomic_DNA"/>
</dbReference>
<keyword evidence="5 8" id="KW-1133">Transmembrane helix</keyword>
<feature type="transmembrane region" description="Helical" evidence="8">
    <location>
        <begin position="107"/>
        <end position="124"/>
    </location>
</feature>
<dbReference type="InParanoid" id="A0A2K1ZIC6"/>
<comment type="subcellular location">
    <subcellularLocation>
        <location evidence="1">Endomembrane system</location>
    </subcellularLocation>
</comment>
<dbReference type="GO" id="GO:0016020">
    <property type="term" value="C:membrane"/>
    <property type="evidence" value="ECO:0007669"/>
    <property type="project" value="InterPro"/>
</dbReference>
<keyword evidence="10" id="KW-1185">Reference proteome</keyword>
<evidence type="ECO:0000256" key="1">
    <source>
        <dbReference type="ARBA" id="ARBA00004308"/>
    </source>
</evidence>
<dbReference type="InterPro" id="IPR005150">
    <property type="entry name" value="Cellulose_synth"/>
</dbReference>
<keyword evidence="3" id="KW-0808">Transferase</keyword>
<evidence type="ECO:0000313" key="10">
    <source>
        <dbReference type="Proteomes" id="UP000006729"/>
    </source>
</evidence>
<sequence length="156" mass="17466">MVFSFIFLSSLLKHFEEILSTGASIQTWLNEQRIWMMKSVTAYTLGSLDAILKCTMNNFALHQMGRLNFQASTMILAPIVSLIILNMVSFIGGAARIFIEGSWNETFGQVFLSLHILMVNYPVLRKGKGRVPTSATPLPLVTTNFLVCFGHMDLKC</sequence>
<dbReference type="GO" id="GO:0071555">
    <property type="term" value="P:cell wall organization"/>
    <property type="evidence" value="ECO:0007669"/>
    <property type="project" value="UniProtKB-KW"/>
</dbReference>
<evidence type="ECO:0000256" key="6">
    <source>
        <dbReference type="ARBA" id="ARBA00023136"/>
    </source>
</evidence>